<feature type="region of interest" description="Disordered" evidence="7">
    <location>
        <begin position="310"/>
        <end position="335"/>
    </location>
</feature>
<dbReference type="InterPro" id="IPR030456">
    <property type="entry name" value="TF_fork_head_CS_2"/>
</dbReference>
<dbReference type="Proteomes" id="UP001309876">
    <property type="component" value="Unassembled WGS sequence"/>
</dbReference>
<evidence type="ECO:0000259" key="8">
    <source>
        <dbReference type="PROSITE" id="PS50039"/>
    </source>
</evidence>
<sequence>MTQDQTSFLHPDDCAEDKFRQQPASTTCASQVPDMLAYHQFGNHDQTLFHSFPGSTFTSPFTYDTEFDPLAQGGAALPTSQQQHAYHPQPHAFAYSFPSLPYLPPSRPSLQLNPLSNTMEPQMMFKQENHLCQLPLQNEDASFDLLGFSPEPVSASTGTPPLSFSSTTDQYYPVSMWHHNQPAFGGLDVEESTPSADENYDLMEEDDEDIYDKPYAQLIYEALLHAPGNRMLLRDIYDWFAQNTRKPRDSGTNGWQNSIRHNLSMNQAFENDKNDPAASRGARKANSMWVLTEHAKKYGVQSTTRYRKNGAAKKAAGNRLPAVQRQRSGAKGGRAARRAARLKRQGEGMRPMHNTPSPYNQIRSPLPGTPHDEWSNYSYSPTTPAEDQFVGSSYILPHRSHCEHDQRGEAKHLSEPFLEEDEELRQMLQQANQTLNDLERS</sequence>
<dbReference type="SMART" id="SM00339">
    <property type="entry name" value="FH"/>
    <property type="match status" value="1"/>
</dbReference>
<dbReference type="PROSITE" id="PS50039">
    <property type="entry name" value="FORK_HEAD_3"/>
    <property type="match status" value="1"/>
</dbReference>
<evidence type="ECO:0000256" key="3">
    <source>
        <dbReference type="ARBA" id="ARBA00023125"/>
    </source>
</evidence>
<dbReference type="InterPro" id="IPR036388">
    <property type="entry name" value="WH-like_DNA-bd_sf"/>
</dbReference>
<keyword evidence="5 6" id="KW-0539">Nucleus</keyword>
<dbReference type="PROSITE" id="PS00658">
    <property type="entry name" value="FORK_HEAD_2"/>
    <property type="match status" value="1"/>
</dbReference>
<evidence type="ECO:0000256" key="2">
    <source>
        <dbReference type="ARBA" id="ARBA00023015"/>
    </source>
</evidence>
<comment type="subcellular location">
    <subcellularLocation>
        <location evidence="1 6">Nucleus</location>
    </subcellularLocation>
</comment>
<feature type="compositionally biased region" description="Low complexity" evidence="7">
    <location>
        <begin position="312"/>
        <end position="329"/>
    </location>
</feature>
<keyword evidence="2" id="KW-0805">Transcription regulation</keyword>
<feature type="region of interest" description="Disordered" evidence="7">
    <location>
        <begin position="342"/>
        <end position="361"/>
    </location>
</feature>
<keyword evidence="4" id="KW-0804">Transcription</keyword>
<evidence type="ECO:0000256" key="1">
    <source>
        <dbReference type="ARBA" id="ARBA00004123"/>
    </source>
</evidence>
<dbReference type="GO" id="GO:0005634">
    <property type="term" value="C:nucleus"/>
    <property type="evidence" value="ECO:0007669"/>
    <property type="project" value="UniProtKB-SubCell"/>
</dbReference>
<organism evidence="9 10">
    <name type="scientific">Lithohypha guttulata</name>
    <dbReference type="NCBI Taxonomy" id="1690604"/>
    <lineage>
        <taxon>Eukaryota</taxon>
        <taxon>Fungi</taxon>
        <taxon>Dikarya</taxon>
        <taxon>Ascomycota</taxon>
        <taxon>Pezizomycotina</taxon>
        <taxon>Eurotiomycetes</taxon>
        <taxon>Chaetothyriomycetidae</taxon>
        <taxon>Chaetothyriales</taxon>
        <taxon>Trichomeriaceae</taxon>
        <taxon>Lithohypha</taxon>
    </lineage>
</organism>
<reference evidence="9 10" key="1">
    <citation type="submission" date="2023-08" db="EMBL/GenBank/DDBJ databases">
        <title>Black Yeasts Isolated from many extreme environments.</title>
        <authorList>
            <person name="Coleine C."/>
            <person name="Stajich J.E."/>
            <person name="Selbmann L."/>
        </authorList>
    </citation>
    <scope>NUCLEOTIDE SEQUENCE [LARGE SCALE GENOMIC DNA]</scope>
    <source>
        <strain evidence="9 10">CCFEE 5910</strain>
    </source>
</reference>
<keyword evidence="10" id="KW-1185">Reference proteome</keyword>
<feature type="domain" description="Fork-head" evidence="8">
    <location>
        <begin position="215"/>
        <end position="308"/>
    </location>
</feature>
<keyword evidence="3 6" id="KW-0238">DNA-binding</keyword>
<evidence type="ECO:0000256" key="4">
    <source>
        <dbReference type="ARBA" id="ARBA00023163"/>
    </source>
</evidence>
<accession>A0AAN7T7X9</accession>
<name>A0AAN7T7X9_9EURO</name>
<dbReference type="Gene3D" id="1.10.10.10">
    <property type="entry name" value="Winged helix-like DNA-binding domain superfamily/Winged helix DNA-binding domain"/>
    <property type="match status" value="1"/>
</dbReference>
<evidence type="ECO:0000256" key="6">
    <source>
        <dbReference type="PROSITE-ProRule" id="PRU00089"/>
    </source>
</evidence>
<evidence type="ECO:0000256" key="5">
    <source>
        <dbReference type="ARBA" id="ARBA00023242"/>
    </source>
</evidence>
<dbReference type="EMBL" id="JAVRRJ010000001">
    <property type="protein sequence ID" value="KAK5091474.1"/>
    <property type="molecule type" value="Genomic_DNA"/>
</dbReference>
<dbReference type="GO" id="GO:0000978">
    <property type="term" value="F:RNA polymerase II cis-regulatory region sequence-specific DNA binding"/>
    <property type="evidence" value="ECO:0007669"/>
    <property type="project" value="TreeGrafter"/>
</dbReference>
<dbReference type="Pfam" id="PF00250">
    <property type="entry name" value="Forkhead"/>
    <property type="match status" value="1"/>
</dbReference>
<dbReference type="AlphaFoldDB" id="A0AAN7T7X9"/>
<gene>
    <name evidence="9" type="ORF">LTR05_001657</name>
</gene>
<protein>
    <recommendedName>
        <fullName evidence="8">Fork-head domain-containing protein</fullName>
    </recommendedName>
</protein>
<dbReference type="SUPFAM" id="SSF46785">
    <property type="entry name" value="Winged helix' DNA-binding domain"/>
    <property type="match status" value="1"/>
</dbReference>
<dbReference type="PANTHER" id="PTHR45881:SF5">
    <property type="entry name" value="FORK-HEAD DOMAIN-CONTAINING PROTEIN"/>
    <property type="match status" value="1"/>
</dbReference>
<comment type="caution">
    <text evidence="9">The sequence shown here is derived from an EMBL/GenBank/DDBJ whole genome shotgun (WGS) entry which is preliminary data.</text>
</comment>
<evidence type="ECO:0000256" key="7">
    <source>
        <dbReference type="SAM" id="MobiDB-lite"/>
    </source>
</evidence>
<dbReference type="GO" id="GO:0000981">
    <property type="term" value="F:DNA-binding transcription factor activity, RNA polymerase II-specific"/>
    <property type="evidence" value="ECO:0007669"/>
    <property type="project" value="TreeGrafter"/>
</dbReference>
<dbReference type="InterPro" id="IPR036390">
    <property type="entry name" value="WH_DNA-bd_sf"/>
</dbReference>
<evidence type="ECO:0000313" key="9">
    <source>
        <dbReference type="EMBL" id="KAK5091474.1"/>
    </source>
</evidence>
<dbReference type="PANTHER" id="PTHR45881">
    <property type="entry name" value="CHECKPOINT SUPPRESSOR 1-LIKE, ISOFORM A-RELATED"/>
    <property type="match status" value="1"/>
</dbReference>
<dbReference type="InterPro" id="IPR001766">
    <property type="entry name" value="Fork_head_dom"/>
</dbReference>
<feature type="DNA-binding region" description="Fork-head" evidence="6">
    <location>
        <begin position="215"/>
        <end position="308"/>
    </location>
</feature>
<proteinExistence type="predicted"/>
<evidence type="ECO:0000313" key="10">
    <source>
        <dbReference type="Proteomes" id="UP001309876"/>
    </source>
</evidence>